<proteinExistence type="predicted"/>
<protein>
    <submittedName>
        <fullName evidence="1">WpaF</fullName>
    </submittedName>
</protein>
<gene>
    <name evidence="1" type="primary">wpaF</name>
</gene>
<sequence>MKKILTISYYADFSRFFEVALDPILDKKCTWINLCIYPSSYIYSRIHKHDCVFLPQSVNNYVGEKKELDELELKKLSKYHGDSKKIIDKTQKYLSYYDNLLDKEKPDLIILSGDSRIPVTTLAYIAKERKIKTIYFEQGPINTTILDSKGVNANCSFRHSNEINNQSKRFEEAKKTRIKKWTGYKKYRLIDIFYAFLSSKNNPEISKYKLPRIQQKISRTPAPRNTSYALLILQVPEDANMILHSPYFKDHCTIVKAVYNALKLSLPEHNLIVREHPLYIGKYEKPLYDFITENKDIYLDPKSNLIELIRSSELVFVNNSTVGLEVMSIGKPLIVLGDSYYDNNLYTNKYYGHDLDRLILSSLNDIEKINLAKKRVNYLFNDIFITGHFRDLDTSRFIKISEIIKNEIY</sequence>
<accession>F8RBZ1</accession>
<dbReference type="Pfam" id="PF05159">
    <property type="entry name" value="Capsule_synth"/>
    <property type="match status" value="1"/>
</dbReference>
<dbReference type="GO" id="GO:0000271">
    <property type="term" value="P:polysaccharide biosynthetic process"/>
    <property type="evidence" value="ECO:0007669"/>
    <property type="project" value="InterPro"/>
</dbReference>
<dbReference type="RefSeq" id="WP_159075035.1">
    <property type="nucleotide sequence ID" value="NZ_JADSSX010000005.1"/>
</dbReference>
<dbReference type="AlphaFoldDB" id="F8RBZ1"/>
<dbReference type="GO" id="GO:0015774">
    <property type="term" value="P:polysaccharide transport"/>
    <property type="evidence" value="ECO:0007669"/>
    <property type="project" value="InterPro"/>
</dbReference>
<dbReference type="InterPro" id="IPR007833">
    <property type="entry name" value="Capsule_polysaccharide_synth"/>
</dbReference>
<evidence type="ECO:0000313" key="1">
    <source>
        <dbReference type="EMBL" id="AEB61498.1"/>
    </source>
</evidence>
<organism evidence="1">
    <name type="scientific">Providencia alcalifaciens</name>
    <dbReference type="NCBI Taxonomy" id="126385"/>
    <lineage>
        <taxon>Bacteria</taxon>
        <taxon>Pseudomonadati</taxon>
        <taxon>Pseudomonadota</taxon>
        <taxon>Gammaproteobacteria</taxon>
        <taxon>Enterobacterales</taxon>
        <taxon>Morganellaceae</taxon>
        <taxon>Providencia</taxon>
    </lineage>
</organism>
<dbReference type="EMBL" id="HM583639">
    <property type="protein sequence ID" value="AEB61498.1"/>
    <property type="molecule type" value="Genomic_DNA"/>
</dbReference>
<reference evidence="1" key="1">
    <citation type="journal article" date="2012" name="Microbiology">
        <title>Localization and molecular characterization of putative O antigen gene clusters of Providencia species.</title>
        <authorList>
            <person name="Ovchinnikova O.G."/>
            <person name="Liu B."/>
            <person name="Guo D."/>
            <person name="Kocharova N.A."/>
            <person name="Shashkov A.S."/>
            <person name="Chen M."/>
            <person name="Feng L."/>
            <person name="Rozalski A."/>
            <person name="Knirel Y.A."/>
            <person name="Wang L."/>
        </authorList>
    </citation>
    <scope>NUCLEOTIDE SEQUENCE</scope>
</reference>
<dbReference type="SUPFAM" id="SSF53756">
    <property type="entry name" value="UDP-Glycosyltransferase/glycogen phosphorylase"/>
    <property type="match status" value="1"/>
</dbReference>
<name>F8RBZ1_9GAMM</name>